<protein>
    <recommendedName>
        <fullName evidence="4">Rad60/SUMO-like domain-containing protein</fullName>
    </recommendedName>
</protein>
<evidence type="ECO:0000313" key="6">
    <source>
        <dbReference type="Proteomes" id="UP000007879"/>
    </source>
</evidence>
<dbReference type="PANTHER" id="PTHR47187:SF1">
    <property type="entry name" value="NFATC2-INTERACTING PROTEIN"/>
    <property type="match status" value="1"/>
</dbReference>
<dbReference type="InterPro" id="IPR029071">
    <property type="entry name" value="Ubiquitin-like_domsf"/>
</dbReference>
<comment type="subcellular location">
    <subcellularLocation>
        <location evidence="1">Nucleus</location>
    </subcellularLocation>
</comment>
<dbReference type="InterPro" id="IPR022617">
    <property type="entry name" value="Rad60/SUMO-like_dom"/>
</dbReference>
<dbReference type="AlphaFoldDB" id="A0A1X7U5Q9"/>
<sequence>MADDEDDFFGYSSPIAIGASMRETEESMTVHDELCKEVDQVVYEEGPSRRRKRRNYDVDLDDLDEDIEILSSTMKQTKKKKQKSDDDQIVLSDEEDDDDDDSLSPSTISYDYPSDSNTIKLLQAAEFASYNLKNSAPVLPVTPNTSANTSVIDTSLVCSPEHKLTLRVRCKGILHKVTIDESDQLSCLISQLADTLNKSPDQILLQYKSNDIDTTLSPKELKLSSVDILDAFVLDKSAPTTNQKDPKSKDSSFKIKIQSSQKTFMTYSVDKDKPLEPILCKFAADLGYARKDLSFWFDGEKIHKNQSPEDLDMENNDVIDANIIKKKK</sequence>
<evidence type="ECO:0000256" key="1">
    <source>
        <dbReference type="ARBA" id="ARBA00004123"/>
    </source>
</evidence>
<keyword evidence="6" id="KW-1185">Reference proteome</keyword>
<evidence type="ECO:0000313" key="5">
    <source>
        <dbReference type="EnsemblMetazoa" id="Aqu2.1.23252_001"/>
    </source>
</evidence>
<dbReference type="EnsemblMetazoa" id="Aqu2.1.23252_001">
    <property type="protein sequence ID" value="Aqu2.1.23252_001"/>
    <property type="gene ID" value="Aqu2.1.23252"/>
</dbReference>
<reference evidence="5" key="2">
    <citation type="submission" date="2017-05" db="UniProtKB">
        <authorList>
            <consortium name="EnsemblMetazoa"/>
        </authorList>
    </citation>
    <scope>IDENTIFICATION</scope>
</reference>
<feature type="domain" description="Rad60/SUMO-like" evidence="4">
    <location>
        <begin position="254"/>
        <end position="322"/>
    </location>
</feature>
<dbReference type="GO" id="GO:0045944">
    <property type="term" value="P:positive regulation of transcription by RNA polymerase II"/>
    <property type="evidence" value="ECO:0007669"/>
    <property type="project" value="TreeGrafter"/>
</dbReference>
<evidence type="ECO:0000259" key="4">
    <source>
        <dbReference type="Pfam" id="PF11976"/>
    </source>
</evidence>
<dbReference type="PANTHER" id="PTHR47187">
    <property type="entry name" value="NFATC2-INTERACTING PROTEIN"/>
    <property type="match status" value="1"/>
</dbReference>
<evidence type="ECO:0000256" key="2">
    <source>
        <dbReference type="ARBA" id="ARBA00023242"/>
    </source>
</evidence>
<dbReference type="OrthoDB" id="9948978at2759"/>
<dbReference type="GO" id="GO:0005634">
    <property type="term" value="C:nucleus"/>
    <property type="evidence" value="ECO:0007669"/>
    <property type="project" value="UniProtKB-SubCell"/>
</dbReference>
<dbReference type="EnsemblMetazoa" id="XM_011407673.2">
    <property type="protein sequence ID" value="XP_011405975.1"/>
    <property type="gene ID" value="LOC105313889"/>
</dbReference>
<evidence type="ECO:0000256" key="3">
    <source>
        <dbReference type="SAM" id="MobiDB-lite"/>
    </source>
</evidence>
<dbReference type="STRING" id="400682.A0A1X7U5Q9"/>
<dbReference type="KEGG" id="aqu:105313889"/>
<dbReference type="eggNOG" id="KOG1769">
    <property type="taxonomic scope" value="Eukaryota"/>
</dbReference>
<reference evidence="6" key="1">
    <citation type="journal article" date="2010" name="Nature">
        <title>The Amphimedon queenslandica genome and the evolution of animal complexity.</title>
        <authorList>
            <person name="Srivastava M."/>
            <person name="Simakov O."/>
            <person name="Chapman J."/>
            <person name="Fahey B."/>
            <person name="Gauthier M.E."/>
            <person name="Mitros T."/>
            <person name="Richards G.S."/>
            <person name="Conaco C."/>
            <person name="Dacre M."/>
            <person name="Hellsten U."/>
            <person name="Larroux C."/>
            <person name="Putnam N.H."/>
            <person name="Stanke M."/>
            <person name="Adamska M."/>
            <person name="Darling A."/>
            <person name="Degnan S.M."/>
            <person name="Oakley T.H."/>
            <person name="Plachetzki D.C."/>
            <person name="Zhai Y."/>
            <person name="Adamski M."/>
            <person name="Calcino A."/>
            <person name="Cummins S.F."/>
            <person name="Goodstein D.M."/>
            <person name="Harris C."/>
            <person name="Jackson D.J."/>
            <person name="Leys S.P."/>
            <person name="Shu S."/>
            <person name="Woodcroft B.J."/>
            <person name="Vervoort M."/>
            <person name="Kosik K.S."/>
            <person name="Manning G."/>
            <person name="Degnan B.M."/>
            <person name="Rokhsar D.S."/>
        </authorList>
    </citation>
    <scope>NUCLEOTIDE SEQUENCE [LARGE SCALE GENOMIC DNA]</scope>
</reference>
<dbReference type="InParanoid" id="A0A1X7U5Q9"/>
<dbReference type="CDD" id="cd01763">
    <property type="entry name" value="Ubl_SUMO_like"/>
    <property type="match status" value="1"/>
</dbReference>
<dbReference type="OMA" id="RFCPREL"/>
<dbReference type="Pfam" id="PF11976">
    <property type="entry name" value="Rad60-SLD"/>
    <property type="match status" value="1"/>
</dbReference>
<keyword evidence="2" id="KW-0539">Nucleus</keyword>
<feature type="region of interest" description="Disordered" evidence="3">
    <location>
        <begin position="72"/>
        <end position="110"/>
    </location>
</feature>
<dbReference type="SUPFAM" id="SSF54236">
    <property type="entry name" value="Ubiquitin-like"/>
    <property type="match status" value="2"/>
</dbReference>
<accession>A0A1X7U5Q9</accession>
<dbReference type="Gene3D" id="3.10.20.90">
    <property type="entry name" value="Phosphatidylinositol 3-kinase Catalytic Subunit, Chain A, domain 1"/>
    <property type="match status" value="2"/>
</dbReference>
<proteinExistence type="predicted"/>
<name>A0A1X7U5Q9_AMPQE</name>
<dbReference type="Proteomes" id="UP000007879">
    <property type="component" value="Unassembled WGS sequence"/>
</dbReference>
<gene>
    <name evidence="5" type="primary">105313889</name>
</gene>
<feature type="compositionally biased region" description="Acidic residues" evidence="3">
    <location>
        <begin position="92"/>
        <end position="102"/>
    </location>
</feature>
<dbReference type="InterPro" id="IPR052324">
    <property type="entry name" value="NFATC2-Int_DNA_Repair"/>
</dbReference>
<organism evidence="5">
    <name type="scientific">Amphimedon queenslandica</name>
    <name type="common">Sponge</name>
    <dbReference type="NCBI Taxonomy" id="400682"/>
    <lineage>
        <taxon>Eukaryota</taxon>
        <taxon>Metazoa</taxon>
        <taxon>Porifera</taxon>
        <taxon>Demospongiae</taxon>
        <taxon>Heteroscleromorpha</taxon>
        <taxon>Haplosclerida</taxon>
        <taxon>Niphatidae</taxon>
        <taxon>Amphimedon</taxon>
    </lineage>
</organism>